<organism evidence="1 2">
    <name type="scientific">Jimgerdemannia flammicorona</name>
    <dbReference type="NCBI Taxonomy" id="994334"/>
    <lineage>
        <taxon>Eukaryota</taxon>
        <taxon>Fungi</taxon>
        <taxon>Fungi incertae sedis</taxon>
        <taxon>Mucoromycota</taxon>
        <taxon>Mucoromycotina</taxon>
        <taxon>Endogonomycetes</taxon>
        <taxon>Endogonales</taxon>
        <taxon>Endogonaceae</taxon>
        <taxon>Jimgerdemannia</taxon>
    </lineage>
</organism>
<protein>
    <submittedName>
        <fullName evidence="1">Uncharacterized protein</fullName>
    </submittedName>
</protein>
<dbReference type="AlphaFoldDB" id="A0A433Q454"/>
<reference evidence="1 2" key="1">
    <citation type="journal article" date="2018" name="New Phytol.">
        <title>Phylogenomics of Endogonaceae and evolution of mycorrhizas within Mucoromycota.</title>
        <authorList>
            <person name="Chang Y."/>
            <person name="Desiro A."/>
            <person name="Na H."/>
            <person name="Sandor L."/>
            <person name="Lipzen A."/>
            <person name="Clum A."/>
            <person name="Barry K."/>
            <person name="Grigoriev I.V."/>
            <person name="Martin F.M."/>
            <person name="Stajich J.E."/>
            <person name="Smith M.E."/>
            <person name="Bonito G."/>
            <person name="Spatafora J.W."/>
        </authorList>
    </citation>
    <scope>NUCLEOTIDE SEQUENCE [LARGE SCALE GENOMIC DNA]</scope>
    <source>
        <strain evidence="1 2">AD002</strain>
    </source>
</reference>
<comment type="caution">
    <text evidence="1">The sequence shown here is derived from an EMBL/GenBank/DDBJ whole genome shotgun (WGS) entry which is preliminary data.</text>
</comment>
<accession>A0A433Q454</accession>
<name>A0A433Q454_9FUNG</name>
<feature type="non-terminal residue" evidence="1">
    <location>
        <position position="110"/>
    </location>
</feature>
<keyword evidence="2" id="KW-1185">Reference proteome</keyword>
<sequence length="110" mass="12418">MDISQISIIPDDDDTLKKFSYTQLLNILRVYDDETQVKKANALQRVIQLRPILMEKDSSEKITDTESEHKVRLLDINYAVVELLVTKCYTSATQASGSGVVPSEDESEPK</sequence>
<evidence type="ECO:0000313" key="1">
    <source>
        <dbReference type="EMBL" id="RUS24601.1"/>
    </source>
</evidence>
<evidence type="ECO:0000313" key="2">
    <source>
        <dbReference type="Proteomes" id="UP000274822"/>
    </source>
</evidence>
<proteinExistence type="predicted"/>
<gene>
    <name evidence="1" type="ORF">BC938DRAFT_473336</name>
</gene>
<dbReference type="Proteomes" id="UP000274822">
    <property type="component" value="Unassembled WGS sequence"/>
</dbReference>
<dbReference type="EMBL" id="RBNJ01015506">
    <property type="protein sequence ID" value="RUS24601.1"/>
    <property type="molecule type" value="Genomic_DNA"/>
</dbReference>